<accession>A0A5C1Y490</accession>
<keyword evidence="2" id="KW-1185">Reference proteome</keyword>
<organism evidence="1 2">
    <name type="scientific">Protaetiibacter larvae</name>
    <dbReference type="NCBI Taxonomy" id="2592654"/>
    <lineage>
        <taxon>Bacteria</taxon>
        <taxon>Bacillati</taxon>
        <taxon>Actinomycetota</taxon>
        <taxon>Actinomycetes</taxon>
        <taxon>Micrococcales</taxon>
        <taxon>Microbacteriaceae</taxon>
        <taxon>Protaetiibacter</taxon>
    </lineage>
</organism>
<sequence length="305" mass="34187">MDDSLLEPLGDRFRVSDAVNAGATPEQLRTRTLYAPFWGIRSRIEVRNLRERAEAFMPRMPDRAFYFGPTAAGLHGIPLPPRKVSDLLHIGVVAGERRVDARGVVAHHVIIDARDVMLVDGIPVTTPARTWCDLSAGGLLRHEVVAIGDHLIGGEHPLATTTELLAALARYEGRRGSKLMRDALPVLNGDAASVRETWLRVLIIDAGLPEPVVQCVVVNRWGRKIGRCDLGWPQLRIGIEYEGDHHRTDREQWQYDIRRYREMEEAGWLIIRVTAADFADAPARDRLIRRLRSAISARVRTSGVN</sequence>
<dbReference type="Proteomes" id="UP000322159">
    <property type="component" value="Chromosome"/>
</dbReference>
<protein>
    <recommendedName>
        <fullName evidence="3">DUF559 domain-containing protein</fullName>
    </recommendedName>
</protein>
<reference evidence="1 2" key="1">
    <citation type="submission" date="2019-09" db="EMBL/GenBank/DDBJ databases">
        <title>Genome sequencing of strain KACC 19322.</title>
        <authorList>
            <person name="Heo J."/>
            <person name="Kim S.-J."/>
            <person name="Kim J.-S."/>
            <person name="Hong S.-B."/>
            <person name="Kwon S.-W."/>
        </authorList>
    </citation>
    <scope>NUCLEOTIDE SEQUENCE [LARGE SCALE GENOMIC DNA]</scope>
    <source>
        <strain evidence="1 2">KACC 19322</strain>
    </source>
</reference>
<gene>
    <name evidence="1" type="ORF">FLP23_00635</name>
</gene>
<dbReference type="InterPro" id="IPR011335">
    <property type="entry name" value="Restrct_endonuc-II-like"/>
</dbReference>
<name>A0A5C1Y490_9MICO</name>
<dbReference type="KEGG" id="lyk:FLP23_00635"/>
<evidence type="ECO:0000313" key="2">
    <source>
        <dbReference type="Proteomes" id="UP000322159"/>
    </source>
</evidence>
<dbReference type="RefSeq" id="WP_149324097.1">
    <property type="nucleotide sequence ID" value="NZ_CP043504.1"/>
</dbReference>
<dbReference type="EMBL" id="CP043504">
    <property type="protein sequence ID" value="QEO08664.1"/>
    <property type="molecule type" value="Genomic_DNA"/>
</dbReference>
<dbReference type="Gene3D" id="3.40.960.10">
    <property type="entry name" value="VSR Endonuclease"/>
    <property type="match status" value="1"/>
</dbReference>
<dbReference type="OrthoDB" id="3173471at2"/>
<dbReference type="SUPFAM" id="SSF52980">
    <property type="entry name" value="Restriction endonuclease-like"/>
    <property type="match status" value="1"/>
</dbReference>
<dbReference type="AlphaFoldDB" id="A0A5C1Y490"/>
<proteinExistence type="predicted"/>
<evidence type="ECO:0000313" key="1">
    <source>
        <dbReference type="EMBL" id="QEO08664.1"/>
    </source>
</evidence>
<evidence type="ECO:0008006" key="3">
    <source>
        <dbReference type="Google" id="ProtNLM"/>
    </source>
</evidence>